<dbReference type="PANTHER" id="PTHR36152">
    <property type="entry name" value="CYTOPLASMIC PROTEIN-RELATED"/>
    <property type="match status" value="1"/>
</dbReference>
<dbReference type="Gene3D" id="2.30.110.20">
    <property type="entry name" value="Hcp1-like"/>
    <property type="match status" value="1"/>
</dbReference>
<dbReference type="PANTHER" id="PTHR36152:SF5">
    <property type="entry name" value="PROTEIN HCP1"/>
    <property type="match status" value="1"/>
</dbReference>
<accession>A0A5E7UM41</accession>
<dbReference type="RefSeq" id="WP_095941800.1">
    <property type="nucleotide sequence ID" value="NZ_CABVJE010000016.1"/>
</dbReference>
<protein>
    <submittedName>
        <fullName evidence="1">Protein hcp1</fullName>
    </submittedName>
</protein>
<dbReference type="EMBL" id="CABVJE010000016">
    <property type="protein sequence ID" value="VVQ11196.1"/>
    <property type="molecule type" value="Genomic_DNA"/>
</dbReference>
<evidence type="ECO:0000313" key="1">
    <source>
        <dbReference type="EMBL" id="VVQ11196.1"/>
    </source>
</evidence>
<dbReference type="SUPFAM" id="SSF141452">
    <property type="entry name" value="Hcp1-like"/>
    <property type="match status" value="1"/>
</dbReference>
<gene>
    <name evidence="1" type="primary">hcp1_1</name>
    <name evidence="1" type="ORF">PS938_03631</name>
</gene>
<name>A0A5E7UM41_PSEFL</name>
<evidence type="ECO:0000313" key="2">
    <source>
        <dbReference type="Proteomes" id="UP000327191"/>
    </source>
</evidence>
<dbReference type="InterPro" id="IPR053165">
    <property type="entry name" value="HSI-I_assembly_Hcp1"/>
</dbReference>
<dbReference type="InterPro" id="IPR036624">
    <property type="entry name" value="Hcp1-lik_sf"/>
</dbReference>
<dbReference type="Proteomes" id="UP000327191">
    <property type="component" value="Unassembled WGS sequence"/>
</dbReference>
<dbReference type="AlphaFoldDB" id="A0A5E7UM41"/>
<sequence length="162" mass="17637">MAFDAYIQIEDIAGEALDEQYNNWIEITSYGFAVNQSTSATASSSGGATSGRTTLTNFTFTKFLDSASCKLLEASCAGRHLKEVKLALCRAGTDKLKYYEIVLEEVIIADYSQNASSGVPIEVVQLNYGRIKTTYTRQKRSDGSAGGNVTGGWDRINNKTYA</sequence>
<dbReference type="InterPro" id="IPR008514">
    <property type="entry name" value="T6SS_Hcp"/>
</dbReference>
<dbReference type="Pfam" id="PF05638">
    <property type="entry name" value="T6SS_HCP"/>
    <property type="match status" value="1"/>
</dbReference>
<organism evidence="1 2">
    <name type="scientific">Pseudomonas fluorescens</name>
    <dbReference type="NCBI Taxonomy" id="294"/>
    <lineage>
        <taxon>Bacteria</taxon>
        <taxon>Pseudomonadati</taxon>
        <taxon>Pseudomonadota</taxon>
        <taxon>Gammaproteobacteria</taxon>
        <taxon>Pseudomonadales</taxon>
        <taxon>Pseudomonadaceae</taxon>
        <taxon>Pseudomonas</taxon>
    </lineage>
</organism>
<dbReference type="NCBIfam" id="TIGR03344">
    <property type="entry name" value="VI_effect_Hcp1"/>
    <property type="match status" value="1"/>
</dbReference>
<proteinExistence type="predicted"/>
<dbReference type="OrthoDB" id="4865570at2"/>
<reference evidence="1 2" key="1">
    <citation type="submission" date="2019-09" db="EMBL/GenBank/DDBJ databases">
        <authorList>
            <person name="Chandra G."/>
            <person name="Truman W A."/>
        </authorList>
    </citation>
    <scope>NUCLEOTIDE SEQUENCE [LARGE SCALE GENOMIC DNA]</scope>
    <source>
        <strain evidence="1">PS938</strain>
    </source>
</reference>